<dbReference type="AlphaFoldDB" id="A0A6A6IWE2"/>
<gene>
    <name evidence="2" type="ORF">BU26DRAFT_582722</name>
</gene>
<accession>A0A6A6IWE2</accession>
<sequence length="201" mass="22260">MAWSVNWIAVLVPARARCGLLPLRGLEPLGHGMPHRRHDDAPDARFNAAALQHVRDVRVTSKPTLRKRGEAHLNGCVPRRPERVRGSDAPRRREVVGGKLRRRFRRRLRPRVPLVSRMLCSWGEERDQKAEVLGRVGGDLDSAVGVPVLGQEEPLCKALSRSQSCLAPAGHVTRRLRGEESSCPGAGAGRFDWAAAMVRQS</sequence>
<keyword evidence="1" id="KW-0732">Signal</keyword>
<evidence type="ECO:0000313" key="2">
    <source>
        <dbReference type="EMBL" id="KAF2254252.1"/>
    </source>
</evidence>
<reference evidence="2" key="1">
    <citation type="journal article" date="2020" name="Stud. Mycol.">
        <title>101 Dothideomycetes genomes: a test case for predicting lifestyles and emergence of pathogens.</title>
        <authorList>
            <person name="Haridas S."/>
            <person name="Albert R."/>
            <person name="Binder M."/>
            <person name="Bloem J."/>
            <person name="Labutti K."/>
            <person name="Salamov A."/>
            <person name="Andreopoulos B."/>
            <person name="Baker S."/>
            <person name="Barry K."/>
            <person name="Bills G."/>
            <person name="Bluhm B."/>
            <person name="Cannon C."/>
            <person name="Castanera R."/>
            <person name="Culley D."/>
            <person name="Daum C."/>
            <person name="Ezra D."/>
            <person name="Gonzalez J."/>
            <person name="Henrissat B."/>
            <person name="Kuo A."/>
            <person name="Liang C."/>
            <person name="Lipzen A."/>
            <person name="Lutzoni F."/>
            <person name="Magnuson J."/>
            <person name="Mondo S."/>
            <person name="Nolan M."/>
            <person name="Ohm R."/>
            <person name="Pangilinan J."/>
            <person name="Park H.-J."/>
            <person name="Ramirez L."/>
            <person name="Alfaro M."/>
            <person name="Sun H."/>
            <person name="Tritt A."/>
            <person name="Yoshinaga Y."/>
            <person name="Zwiers L.-H."/>
            <person name="Turgeon B."/>
            <person name="Goodwin S."/>
            <person name="Spatafora J."/>
            <person name="Crous P."/>
            <person name="Grigoriev I."/>
        </authorList>
    </citation>
    <scope>NUCLEOTIDE SEQUENCE</scope>
    <source>
        <strain evidence="2">CBS 122368</strain>
    </source>
</reference>
<proteinExistence type="predicted"/>
<name>A0A6A6IWE2_9PLEO</name>
<dbReference type="EMBL" id="ML987190">
    <property type="protein sequence ID" value="KAF2254252.1"/>
    <property type="molecule type" value="Genomic_DNA"/>
</dbReference>
<protein>
    <recommendedName>
        <fullName evidence="4">Secreted protein</fullName>
    </recommendedName>
</protein>
<evidence type="ECO:0008006" key="4">
    <source>
        <dbReference type="Google" id="ProtNLM"/>
    </source>
</evidence>
<keyword evidence="3" id="KW-1185">Reference proteome</keyword>
<dbReference type="Proteomes" id="UP000800094">
    <property type="component" value="Unassembled WGS sequence"/>
</dbReference>
<dbReference type="GeneID" id="54587865"/>
<organism evidence="2 3">
    <name type="scientific">Trematosphaeria pertusa</name>
    <dbReference type="NCBI Taxonomy" id="390896"/>
    <lineage>
        <taxon>Eukaryota</taxon>
        <taxon>Fungi</taxon>
        <taxon>Dikarya</taxon>
        <taxon>Ascomycota</taxon>
        <taxon>Pezizomycotina</taxon>
        <taxon>Dothideomycetes</taxon>
        <taxon>Pleosporomycetidae</taxon>
        <taxon>Pleosporales</taxon>
        <taxon>Massarineae</taxon>
        <taxon>Trematosphaeriaceae</taxon>
        <taxon>Trematosphaeria</taxon>
    </lineage>
</organism>
<evidence type="ECO:0000256" key="1">
    <source>
        <dbReference type="SAM" id="SignalP"/>
    </source>
</evidence>
<dbReference type="RefSeq" id="XP_033689256.1">
    <property type="nucleotide sequence ID" value="XM_033834535.1"/>
</dbReference>
<feature type="chain" id="PRO_5025511426" description="Secreted protein" evidence="1">
    <location>
        <begin position="17"/>
        <end position="201"/>
    </location>
</feature>
<feature type="signal peptide" evidence="1">
    <location>
        <begin position="1"/>
        <end position="16"/>
    </location>
</feature>
<evidence type="ECO:0000313" key="3">
    <source>
        <dbReference type="Proteomes" id="UP000800094"/>
    </source>
</evidence>